<proteinExistence type="predicted"/>
<dbReference type="Proteomes" id="UP000039865">
    <property type="component" value="Unassembled WGS sequence"/>
</dbReference>
<protein>
    <submittedName>
        <fullName evidence="1">Uncharacterized protein</fullName>
    </submittedName>
</protein>
<name>A0A077ZRS5_STYLE</name>
<reference evidence="1 2" key="1">
    <citation type="submission" date="2014-06" db="EMBL/GenBank/DDBJ databases">
        <authorList>
            <person name="Swart Estienne"/>
        </authorList>
    </citation>
    <scope>NUCLEOTIDE SEQUENCE [LARGE SCALE GENOMIC DNA]</scope>
    <source>
        <strain evidence="1 2">130c</strain>
    </source>
</reference>
<evidence type="ECO:0000313" key="2">
    <source>
        <dbReference type="Proteomes" id="UP000039865"/>
    </source>
</evidence>
<dbReference type="Gene3D" id="1.20.5.1070">
    <property type="entry name" value="Head and neck region of the ectodomain of NDV fusion glycoprotein"/>
    <property type="match status" value="1"/>
</dbReference>
<dbReference type="EMBL" id="CCKQ01001066">
    <property type="protein sequence ID" value="CDW72174.1"/>
    <property type="molecule type" value="Genomic_DNA"/>
</dbReference>
<keyword evidence="2" id="KW-1185">Reference proteome</keyword>
<dbReference type="InParanoid" id="A0A077ZRS5"/>
<gene>
    <name evidence="1" type="primary">Contig166.g201</name>
    <name evidence="1" type="ORF">STYLEM_1129</name>
</gene>
<accession>A0A077ZRS5</accession>
<sequence length="230" mass="26174">MIAVISESYERVMQNLVAEAYKVKANMIAEREQLFSNDDLNKSELFPAYIVVRRQIKSESNDGGEWQGFIKDLKYTIRTTSAKSKGEIIQNLQQSIGKLDNGNEQNLKLMSGELSEQIKILKQQFEKTSEDSGKEIKLIKEQQSQYKESILLQIDSIVQSLQAQSKDLDLKVVGVDTKIMGLDTKVENLEVYGKGLNDKIESLDSKVTEIQNNMEFIKDSMTLLLQKNNQ</sequence>
<dbReference type="OrthoDB" id="6108356at2759"/>
<organism evidence="1 2">
    <name type="scientific">Stylonychia lemnae</name>
    <name type="common">Ciliate</name>
    <dbReference type="NCBI Taxonomy" id="5949"/>
    <lineage>
        <taxon>Eukaryota</taxon>
        <taxon>Sar</taxon>
        <taxon>Alveolata</taxon>
        <taxon>Ciliophora</taxon>
        <taxon>Intramacronucleata</taxon>
        <taxon>Spirotrichea</taxon>
        <taxon>Stichotrichia</taxon>
        <taxon>Sporadotrichida</taxon>
        <taxon>Oxytrichidae</taxon>
        <taxon>Stylonychinae</taxon>
        <taxon>Stylonychia</taxon>
    </lineage>
</organism>
<evidence type="ECO:0000313" key="1">
    <source>
        <dbReference type="EMBL" id="CDW72174.1"/>
    </source>
</evidence>
<dbReference type="AlphaFoldDB" id="A0A077ZRS5"/>